<evidence type="ECO:0000313" key="3">
    <source>
        <dbReference type="EMBL" id="KAJ7749823.1"/>
    </source>
</evidence>
<gene>
    <name evidence="3" type="ORF">DFH07DRAFT_1034788</name>
</gene>
<keyword evidence="1" id="KW-0812">Transmembrane</keyword>
<dbReference type="AlphaFoldDB" id="A0AAD7N7C6"/>
<evidence type="ECO:0000256" key="1">
    <source>
        <dbReference type="SAM" id="Phobius"/>
    </source>
</evidence>
<keyword evidence="1" id="KW-1133">Transmembrane helix</keyword>
<sequence>MDSWMRDMKGVLIFAALFSAILTAFIIESYQALQPDPTDAVVGLLTRISGQMSDLVHLSNASISASPQVLDAQPHAVSFKPTTSSLLCNTLWFTSLFLSLTCALLATLVEQWAWGFTQKIDGTTAPVVRAKIFAYVYSGLRKFDMHTVVELIPVLLHASLLLFFAGLVAFLVPISPVLVAIASVWLALIVVSYGLLTILPLFRPECPYWTPLSGILWRFLQMLQRFSLHALHASSNISYRGPKVNIVDHMVEQATKISDDSAERDIRALCWTARSTTDGDALELFIDGISDAVLAPEGRRYSHDNLIVGLLQDGEARVISRIERFLINCQSDVLSPAVAIRRRVACLKTIWAIVALSESAPELSSSIDSLASSLIGVPSLLSMDCPETADYIPSVRALLLWKLFRSFSIQVKELVHLLDGNDMVSDQGNSSPIQLGHDIRLKIRSIAQKIE</sequence>
<accession>A0AAD7N7C6</accession>
<dbReference type="Proteomes" id="UP001215280">
    <property type="component" value="Unassembled WGS sequence"/>
</dbReference>
<keyword evidence="4" id="KW-1185">Reference proteome</keyword>
<evidence type="ECO:0000259" key="2">
    <source>
        <dbReference type="Pfam" id="PF20153"/>
    </source>
</evidence>
<organism evidence="3 4">
    <name type="scientific">Mycena maculata</name>
    <dbReference type="NCBI Taxonomy" id="230809"/>
    <lineage>
        <taxon>Eukaryota</taxon>
        <taxon>Fungi</taxon>
        <taxon>Dikarya</taxon>
        <taxon>Basidiomycota</taxon>
        <taxon>Agaricomycotina</taxon>
        <taxon>Agaricomycetes</taxon>
        <taxon>Agaricomycetidae</taxon>
        <taxon>Agaricales</taxon>
        <taxon>Marasmiineae</taxon>
        <taxon>Mycenaceae</taxon>
        <taxon>Mycena</taxon>
    </lineage>
</organism>
<evidence type="ECO:0000313" key="4">
    <source>
        <dbReference type="Proteomes" id="UP001215280"/>
    </source>
</evidence>
<feature type="transmembrane region" description="Helical" evidence="1">
    <location>
        <begin position="151"/>
        <end position="172"/>
    </location>
</feature>
<proteinExistence type="predicted"/>
<name>A0AAD7N7C6_9AGAR</name>
<dbReference type="Pfam" id="PF20153">
    <property type="entry name" value="DUF6535"/>
    <property type="match status" value="1"/>
</dbReference>
<dbReference type="EMBL" id="JARJLG010000084">
    <property type="protein sequence ID" value="KAJ7749823.1"/>
    <property type="molecule type" value="Genomic_DNA"/>
</dbReference>
<feature type="transmembrane region" description="Helical" evidence="1">
    <location>
        <begin position="178"/>
        <end position="202"/>
    </location>
</feature>
<reference evidence="3" key="1">
    <citation type="submission" date="2023-03" db="EMBL/GenBank/DDBJ databases">
        <title>Massive genome expansion in bonnet fungi (Mycena s.s.) driven by repeated elements and novel gene families across ecological guilds.</title>
        <authorList>
            <consortium name="Lawrence Berkeley National Laboratory"/>
            <person name="Harder C.B."/>
            <person name="Miyauchi S."/>
            <person name="Viragh M."/>
            <person name="Kuo A."/>
            <person name="Thoen E."/>
            <person name="Andreopoulos B."/>
            <person name="Lu D."/>
            <person name="Skrede I."/>
            <person name="Drula E."/>
            <person name="Henrissat B."/>
            <person name="Morin E."/>
            <person name="Kohler A."/>
            <person name="Barry K."/>
            <person name="LaButti K."/>
            <person name="Morin E."/>
            <person name="Salamov A."/>
            <person name="Lipzen A."/>
            <person name="Mereny Z."/>
            <person name="Hegedus B."/>
            <person name="Baldrian P."/>
            <person name="Stursova M."/>
            <person name="Weitz H."/>
            <person name="Taylor A."/>
            <person name="Grigoriev I.V."/>
            <person name="Nagy L.G."/>
            <person name="Martin F."/>
            <person name="Kauserud H."/>
        </authorList>
    </citation>
    <scope>NUCLEOTIDE SEQUENCE</scope>
    <source>
        <strain evidence="3">CBHHK188m</strain>
    </source>
</reference>
<comment type="caution">
    <text evidence="3">The sequence shown here is derived from an EMBL/GenBank/DDBJ whole genome shotgun (WGS) entry which is preliminary data.</text>
</comment>
<dbReference type="InterPro" id="IPR045338">
    <property type="entry name" value="DUF6535"/>
</dbReference>
<feature type="non-terminal residue" evidence="3">
    <location>
        <position position="451"/>
    </location>
</feature>
<feature type="domain" description="DUF6535" evidence="2">
    <location>
        <begin position="1"/>
        <end position="172"/>
    </location>
</feature>
<keyword evidence="1" id="KW-0472">Membrane</keyword>
<feature type="transmembrane region" description="Helical" evidence="1">
    <location>
        <begin position="90"/>
        <end position="109"/>
    </location>
</feature>
<protein>
    <recommendedName>
        <fullName evidence="2">DUF6535 domain-containing protein</fullName>
    </recommendedName>
</protein>